<comment type="catalytic activity">
    <reaction evidence="9 10">
        <text>L-glutamyl-tRNA(Gln) + L-glutamine + ATP + H2O = L-glutaminyl-tRNA(Gln) + L-glutamate + ADP + phosphate + H(+)</text>
        <dbReference type="Rhea" id="RHEA:17521"/>
        <dbReference type="Rhea" id="RHEA-COMP:9681"/>
        <dbReference type="Rhea" id="RHEA-COMP:9684"/>
        <dbReference type="ChEBI" id="CHEBI:15377"/>
        <dbReference type="ChEBI" id="CHEBI:15378"/>
        <dbReference type="ChEBI" id="CHEBI:29985"/>
        <dbReference type="ChEBI" id="CHEBI:30616"/>
        <dbReference type="ChEBI" id="CHEBI:43474"/>
        <dbReference type="ChEBI" id="CHEBI:58359"/>
        <dbReference type="ChEBI" id="CHEBI:78520"/>
        <dbReference type="ChEBI" id="CHEBI:78521"/>
        <dbReference type="ChEBI" id="CHEBI:456216"/>
    </reaction>
</comment>
<dbReference type="SUPFAM" id="SSF55931">
    <property type="entry name" value="Glutamine synthetase/guanido kinase"/>
    <property type="match status" value="1"/>
</dbReference>
<evidence type="ECO:0000256" key="4">
    <source>
        <dbReference type="ARBA" id="ARBA00022741"/>
    </source>
</evidence>
<dbReference type="InterPro" id="IPR004413">
    <property type="entry name" value="GatB"/>
</dbReference>
<dbReference type="EC" id="6.3.5.-" evidence="10"/>
<dbReference type="Gene3D" id="1.10.10.410">
    <property type="match status" value="1"/>
</dbReference>
<dbReference type="Pfam" id="PF02637">
    <property type="entry name" value="GatB_Yqey"/>
    <property type="match status" value="1"/>
</dbReference>
<dbReference type="InterPro" id="IPR003789">
    <property type="entry name" value="Asn/Gln_tRNA_amidoTrase-B-like"/>
</dbReference>
<organism evidence="13 14">
    <name type="scientific">Candidatus Kaiserbacteria bacterium RIFCSPLOWO2_01_FULL_50_24</name>
    <dbReference type="NCBI Taxonomy" id="1798507"/>
    <lineage>
        <taxon>Bacteria</taxon>
        <taxon>Candidatus Kaiseribacteriota</taxon>
    </lineage>
</organism>
<dbReference type="Pfam" id="PF02934">
    <property type="entry name" value="GatB_N"/>
    <property type="match status" value="1"/>
</dbReference>
<keyword evidence="5 10" id="KW-0067">ATP-binding</keyword>
<evidence type="ECO:0000256" key="8">
    <source>
        <dbReference type="ARBA" id="ARBA00047380"/>
    </source>
</evidence>
<keyword evidence="4 10" id="KW-0547">Nucleotide-binding</keyword>
<dbReference type="HAMAP" id="MF_00121">
    <property type="entry name" value="GatB"/>
    <property type="match status" value="1"/>
</dbReference>
<evidence type="ECO:0000256" key="5">
    <source>
        <dbReference type="ARBA" id="ARBA00022840"/>
    </source>
</evidence>
<dbReference type="GO" id="GO:0005524">
    <property type="term" value="F:ATP binding"/>
    <property type="evidence" value="ECO:0007669"/>
    <property type="project" value="UniProtKB-KW"/>
</dbReference>
<dbReference type="GO" id="GO:0070681">
    <property type="term" value="P:glutaminyl-tRNAGln biosynthesis via transamidation"/>
    <property type="evidence" value="ECO:0007669"/>
    <property type="project" value="TreeGrafter"/>
</dbReference>
<evidence type="ECO:0000256" key="6">
    <source>
        <dbReference type="ARBA" id="ARBA00022917"/>
    </source>
</evidence>
<dbReference type="GO" id="GO:0050567">
    <property type="term" value="F:glutaminyl-tRNA synthase (glutamine-hydrolyzing) activity"/>
    <property type="evidence" value="ECO:0007669"/>
    <property type="project" value="UniProtKB-UniRule"/>
</dbReference>
<comment type="similarity">
    <text evidence="1 10">Belongs to the GatB/GatE family. GatB subfamily.</text>
</comment>
<comment type="subunit">
    <text evidence="2 10">Heterotrimer of A, B and C subunits.</text>
</comment>
<feature type="compositionally biased region" description="Polar residues" evidence="11">
    <location>
        <begin position="199"/>
        <end position="222"/>
    </location>
</feature>
<evidence type="ECO:0000313" key="13">
    <source>
        <dbReference type="EMBL" id="OGG73366.1"/>
    </source>
</evidence>
<reference evidence="13 14" key="1">
    <citation type="journal article" date="2016" name="Nat. Commun.">
        <title>Thousands of microbial genomes shed light on interconnected biogeochemical processes in an aquifer system.</title>
        <authorList>
            <person name="Anantharaman K."/>
            <person name="Brown C.T."/>
            <person name="Hug L.A."/>
            <person name="Sharon I."/>
            <person name="Castelle C.J."/>
            <person name="Probst A.J."/>
            <person name="Thomas B.C."/>
            <person name="Singh A."/>
            <person name="Wilkins M.J."/>
            <person name="Karaoz U."/>
            <person name="Brodie E.L."/>
            <person name="Williams K.H."/>
            <person name="Hubbard S.S."/>
            <person name="Banfield J.F."/>
        </authorList>
    </citation>
    <scope>NUCLEOTIDE SEQUENCE [LARGE SCALE GENOMIC DNA]</scope>
</reference>
<comment type="catalytic activity">
    <reaction evidence="8 10">
        <text>L-aspartyl-tRNA(Asn) + L-glutamine + ATP + H2O = L-asparaginyl-tRNA(Asn) + L-glutamate + ADP + phosphate + 2 H(+)</text>
        <dbReference type="Rhea" id="RHEA:14513"/>
        <dbReference type="Rhea" id="RHEA-COMP:9674"/>
        <dbReference type="Rhea" id="RHEA-COMP:9677"/>
        <dbReference type="ChEBI" id="CHEBI:15377"/>
        <dbReference type="ChEBI" id="CHEBI:15378"/>
        <dbReference type="ChEBI" id="CHEBI:29985"/>
        <dbReference type="ChEBI" id="CHEBI:30616"/>
        <dbReference type="ChEBI" id="CHEBI:43474"/>
        <dbReference type="ChEBI" id="CHEBI:58359"/>
        <dbReference type="ChEBI" id="CHEBI:78515"/>
        <dbReference type="ChEBI" id="CHEBI:78516"/>
        <dbReference type="ChEBI" id="CHEBI:456216"/>
    </reaction>
</comment>
<evidence type="ECO:0000256" key="9">
    <source>
        <dbReference type="ARBA" id="ARBA00047913"/>
    </source>
</evidence>
<protein>
    <recommendedName>
        <fullName evidence="10">Aspartyl/glutamyl-tRNA(Asn/Gln) amidotransferase subunit B</fullName>
        <shortName evidence="10">Asp/Glu-ADT subunit B</shortName>
        <ecNumber evidence="10">6.3.5.-</ecNumber>
    </recommendedName>
</protein>
<evidence type="ECO:0000256" key="10">
    <source>
        <dbReference type="HAMAP-Rule" id="MF_00121"/>
    </source>
</evidence>
<comment type="function">
    <text evidence="7 10">Allows the formation of correctly charged Asn-tRNA(Asn) or Gln-tRNA(Gln) through the transamidation of misacylated Asp-tRNA(Asn) or Glu-tRNA(Gln) in organisms which lack either or both of asparaginyl-tRNA or glutaminyl-tRNA synthetases. The reaction takes place in the presence of glutamine and ATP through an activated phospho-Asp-tRNA(Asn) or phospho-Glu-tRNA(Gln).</text>
</comment>
<evidence type="ECO:0000256" key="11">
    <source>
        <dbReference type="SAM" id="MobiDB-lite"/>
    </source>
</evidence>
<dbReference type="Proteomes" id="UP000178587">
    <property type="component" value="Unassembled WGS sequence"/>
</dbReference>
<dbReference type="PANTHER" id="PTHR11659:SF0">
    <property type="entry name" value="GLUTAMYL-TRNA(GLN) AMIDOTRANSFERASE SUBUNIT B, MITOCHONDRIAL"/>
    <property type="match status" value="1"/>
</dbReference>
<proteinExistence type="inferred from homology"/>
<evidence type="ECO:0000259" key="12">
    <source>
        <dbReference type="SMART" id="SM00845"/>
    </source>
</evidence>
<dbReference type="InterPro" id="IPR014746">
    <property type="entry name" value="Gln_synth/guanido_kin_cat_dom"/>
</dbReference>
<dbReference type="SUPFAM" id="SSF89095">
    <property type="entry name" value="GatB/YqeY motif"/>
    <property type="match status" value="1"/>
</dbReference>
<evidence type="ECO:0000313" key="14">
    <source>
        <dbReference type="Proteomes" id="UP000178587"/>
    </source>
</evidence>
<keyword evidence="3 10" id="KW-0436">Ligase</keyword>
<dbReference type="STRING" id="1798507.A3A34_00130"/>
<dbReference type="InterPro" id="IPR023168">
    <property type="entry name" value="GatB_Yqey_C_2"/>
</dbReference>
<dbReference type="PANTHER" id="PTHR11659">
    <property type="entry name" value="GLUTAMYL-TRNA GLN AMIDOTRANSFERASE SUBUNIT B MITOCHONDRIAL AND PROKARYOTIC PET112-RELATED"/>
    <property type="match status" value="1"/>
</dbReference>
<dbReference type="InterPro" id="IPR006075">
    <property type="entry name" value="Asn/Gln-tRNA_Trfase_suB/E_cat"/>
</dbReference>
<keyword evidence="6 10" id="KW-0648">Protein biosynthesis</keyword>
<dbReference type="AlphaFoldDB" id="A0A1F6EI76"/>
<dbReference type="SMART" id="SM00845">
    <property type="entry name" value="GatB_Yqey"/>
    <property type="match status" value="1"/>
</dbReference>
<evidence type="ECO:0000256" key="7">
    <source>
        <dbReference type="ARBA" id="ARBA00024799"/>
    </source>
</evidence>
<dbReference type="PROSITE" id="PS01234">
    <property type="entry name" value="GATB"/>
    <property type="match status" value="1"/>
</dbReference>
<accession>A0A1F6EI76</accession>
<dbReference type="InterPro" id="IPR017958">
    <property type="entry name" value="Gln-tRNA_amidoTrfase_suB_CS"/>
</dbReference>
<dbReference type="GO" id="GO:0006412">
    <property type="term" value="P:translation"/>
    <property type="evidence" value="ECO:0007669"/>
    <property type="project" value="UniProtKB-UniRule"/>
</dbReference>
<dbReference type="GO" id="GO:0050566">
    <property type="term" value="F:asparaginyl-tRNA synthase (glutamine-hydrolyzing) activity"/>
    <property type="evidence" value="ECO:0007669"/>
    <property type="project" value="RHEA"/>
</dbReference>
<evidence type="ECO:0000256" key="2">
    <source>
        <dbReference type="ARBA" id="ARBA00011123"/>
    </source>
</evidence>
<dbReference type="InterPro" id="IPR017959">
    <property type="entry name" value="Asn/Gln-tRNA_amidoTrfase_suB/E"/>
</dbReference>
<dbReference type="NCBIfam" id="NF004012">
    <property type="entry name" value="PRK05477.1-2"/>
    <property type="match status" value="1"/>
</dbReference>
<dbReference type="NCBIfam" id="TIGR00133">
    <property type="entry name" value="gatB"/>
    <property type="match status" value="1"/>
</dbReference>
<sequence>MSNYVPTIGLEIHAELKTRTKMFCDSKNDPDEKRPNVNICPVCLAHPGTLPVVNREAVKHVLRVGAALGGKLADYTEFDRKNYFYPDLPKGYQLSQYEYPLVSGGELNNVALTRVHLEEDTASSLHDDATGATLIDYNRAGVPLMELVTEPVITSAKQAGDFARELQLLLRYLGASEANMEKGEMRVEANVSVRFDKSQIPNPKSQTNHKSQTNSNDQNSKLGTKVEIKNLNSFRAMERAVAYEIKRQTELLERGESVVQETRGWDDAKQKTFTQRMKEGSADYRYFPDPDLPSLKLSEMPDFAPEELRRAMPELPWVRRGRYTKLGVKTEDAALFTSDSRYGDFFDIVSAEFEGGKLTALAANYLANDVVRIIRDIEEREAKYRPEIPISTRSFKEIIHMVGDKEISSRVAKDLLLRAVTDARSPREIAIEEGILGAVSQEDISAIVDTVLEQNRGVAEDYRAGKAAALQYLVGQGMKAAKGAADPEALREAIQKRLS</sequence>
<gene>
    <name evidence="10" type="primary">gatB</name>
    <name evidence="13" type="ORF">A3A34_00130</name>
</gene>
<name>A0A1F6EI76_9BACT</name>
<dbReference type="NCBIfam" id="NF004014">
    <property type="entry name" value="PRK05477.1-4"/>
    <property type="match status" value="1"/>
</dbReference>
<evidence type="ECO:0000256" key="3">
    <source>
        <dbReference type="ARBA" id="ARBA00022598"/>
    </source>
</evidence>
<feature type="region of interest" description="Disordered" evidence="11">
    <location>
        <begin position="197"/>
        <end position="223"/>
    </location>
</feature>
<comment type="caution">
    <text evidence="13">The sequence shown here is derived from an EMBL/GenBank/DDBJ whole genome shotgun (WGS) entry which is preliminary data.</text>
</comment>
<evidence type="ECO:0000256" key="1">
    <source>
        <dbReference type="ARBA" id="ARBA00005306"/>
    </source>
</evidence>
<feature type="domain" description="Asn/Gln amidotransferase" evidence="12">
    <location>
        <begin position="344"/>
        <end position="498"/>
    </location>
</feature>
<dbReference type="EMBL" id="MFLU01000021">
    <property type="protein sequence ID" value="OGG73366.1"/>
    <property type="molecule type" value="Genomic_DNA"/>
</dbReference>
<dbReference type="InterPro" id="IPR018027">
    <property type="entry name" value="Asn/Gln_amidotransferase"/>
</dbReference>